<keyword evidence="9 15" id="KW-0418">Kinase</keyword>
<evidence type="ECO:0000256" key="15">
    <source>
        <dbReference type="PIRNR" id="PIRNR004491"/>
    </source>
</evidence>
<evidence type="ECO:0000256" key="9">
    <source>
        <dbReference type="ARBA" id="ARBA00022777"/>
    </source>
</evidence>
<keyword evidence="7 15" id="KW-0548">Nucleotidyltransferase</keyword>
<dbReference type="PANTHER" id="PTHR22749:SF6">
    <property type="entry name" value="RIBOFLAVIN KINASE"/>
    <property type="match status" value="1"/>
</dbReference>
<evidence type="ECO:0000256" key="8">
    <source>
        <dbReference type="ARBA" id="ARBA00022741"/>
    </source>
</evidence>
<keyword evidence="18" id="KW-1185">Reference proteome</keyword>
<dbReference type="SMART" id="SM00904">
    <property type="entry name" value="Flavokinase"/>
    <property type="match status" value="1"/>
</dbReference>
<evidence type="ECO:0000313" key="18">
    <source>
        <dbReference type="Proteomes" id="UP001596091"/>
    </source>
</evidence>
<evidence type="ECO:0000256" key="3">
    <source>
        <dbReference type="ARBA" id="ARBA00005201"/>
    </source>
</evidence>
<evidence type="ECO:0000256" key="5">
    <source>
        <dbReference type="ARBA" id="ARBA00022643"/>
    </source>
</evidence>
<dbReference type="Pfam" id="PF06574">
    <property type="entry name" value="FAD_syn"/>
    <property type="match status" value="1"/>
</dbReference>
<comment type="caution">
    <text evidence="17">The sequence shown here is derived from an EMBL/GenBank/DDBJ whole genome shotgun (WGS) entry which is preliminary data.</text>
</comment>
<keyword evidence="10 15" id="KW-0274">FAD</keyword>
<feature type="domain" description="Riboflavin kinase" evidence="16">
    <location>
        <begin position="188"/>
        <end position="320"/>
    </location>
</feature>
<proteinExistence type="inferred from homology"/>
<gene>
    <name evidence="17" type="primary">ribF</name>
    <name evidence="17" type="ORF">ACFPT7_08250</name>
</gene>
<dbReference type="PANTHER" id="PTHR22749">
    <property type="entry name" value="RIBOFLAVIN KINASE/FMN ADENYLYLTRANSFERASE"/>
    <property type="match status" value="1"/>
</dbReference>
<reference evidence="18" key="1">
    <citation type="journal article" date="2019" name="Int. J. Syst. Evol. Microbiol.">
        <title>The Global Catalogue of Microorganisms (GCM) 10K type strain sequencing project: providing services to taxonomists for standard genome sequencing and annotation.</title>
        <authorList>
            <consortium name="The Broad Institute Genomics Platform"/>
            <consortium name="The Broad Institute Genome Sequencing Center for Infectious Disease"/>
            <person name="Wu L."/>
            <person name="Ma J."/>
        </authorList>
    </citation>
    <scope>NUCLEOTIDE SEQUENCE [LARGE SCALE GENOMIC DNA]</scope>
    <source>
        <strain evidence="18">JCM 4087</strain>
    </source>
</reference>
<comment type="catalytic activity">
    <reaction evidence="14 15">
        <text>FMN + ATP + H(+) = FAD + diphosphate</text>
        <dbReference type="Rhea" id="RHEA:17237"/>
        <dbReference type="ChEBI" id="CHEBI:15378"/>
        <dbReference type="ChEBI" id="CHEBI:30616"/>
        <dbReference type="ChEBI" id="CHEBI:33019"/>
        <dbReference type="ChEBI" id="CHEBI:57692"/>
        <dbReference type="ChEBI" id="CHEBI:58210"/>
        <dbReference type="EC" id="2.7.7.2"/>
    </reaction>
</comment>
<sequence length="333" mass="36883">MTVDSIRVFRSLGEIPAEFGPSAVAVGNFDGVHRGHHEVLSAIAAEARINGWRSIAITFDPHPECFLRPDRAPKLLAPIPERLRLMAQTGIDAVLVLSFDRELSLMRAREFVQTILVERLQIRSIHEGANFRFGHCAEAGVVELAEFGQEFGFSLTVHQAVVSHGLTVSSSAIRERIAAGDIRRARWMLGHTFAIRSTPARGRGIGTKLLVPTVNLAPYPELLPAKGVYVARLTVFASADAESGRCFQAVTNVGDRPTFGEPSFSVESHLLDFEPVELTEETPLELEFLYRLRPELTWPSPEALKAQIMKDVAKAKRFHRLAQVESSRNSMQV</sequence>
<dbReference type="NCBIfam" id="TIGR00083">
    <property type="entry name" value="ribF"/>
    <property type="match status" value="1"/>
</dbReference>
<dbReference type="EMBL" id="JBHSPH010000002">
    <property type="protein sequence ID" value="MFC5862282.1"/>
    <property type="molecule type" value="Genomic_DNA"/>
</dbReference>
<dbReference type="GO" id="GO:0003919">
    <property type="term" value="F:FMN adenylyltransferase activity"/>
    <property type="evidence" value="ECO:0007669"/>
    <property type="project" value="UniProtKB-EC"/>
</dbReference>
<dbReference type="SUPFAM" id="SSF82114">
    <property type="entry name" value="Riboflavin kinase-like"/>
    <property type="match status" value="1"/>
</dbReference>
<evidence type="ECO:0000313" key="17">
    <source>
        <dbReference type="EMBL" id="MFC5862282.1"/>
    </source>
</evidence>
<accession>A0ABW1EDA0</accession>
<dbReference type="InterPro" id="IPR023468">
    <property type="entry name" value="Riboflavin_kinase"/>
</dbReference>
<evidence type="ECO:0000256" key="12">
    <source>
        <dbReference type="ARBA" id="ARBA00023268"/>
    </source>
</evidence>
<dbReference type="InterPro" id="IPR014729">
    <property type="entry name" value="Rossmann-like_a/b/a_fold"/>
</dbReference>
<comment type="pathway">
    <text evidence="3 15">Cofactor biosynthesis; FMN biosynthesis; FMN from riboflavin (ATP route): step 1/1.</text>
</comment>
<dbReference type="Pfam" id="PF01687">
    <property type="entry name" value="Flavokinase"/>
    <property type="match status" value="1"/>
</dbReference>
<keyword evidence="8 15" id="KW-0547">Nucleotide-binding</keyword>
<evidence type="ECO:0000259" key="16">
    <source>
        <dbReference type="SMART" id="SM00904"/>
    </source>
</evidence>
<dbReference type="EC" id="2.7.7.2" evidence="15"/>
<comment type="pathway">
    <text evidence="2 15">Cofactor biosynthesis; FAD biosynthesis; FAD from FMN: step 1/1.</text>
</comment>
<organism evidence="17 18">
    <name type="scientific">Acidicapsa dinghuensis</name>
    <dbReference type="NCBI Taxonomy" id="2218256"/>
    <lineage>
        <taxon>Bacteria</taxon>
        <taxon>Pseudomonadati</taxon>
        <taxon>Acidobacteriota</taxon>
        <taxon>Terriglobia</taxon>
        <taxon>Terriglobales</taxon>
        <taxon>Acidobacteriaceae</taxon>
        <taxon>Acidicapsa</taxon>
    </lineage>
</organism>
<evidence type="ECO:0000256" key="4">
    <source>
        <dbReference type="ARBA" id="ARBA00022630"/>
    </source>
</evidence>
<name>A0ABW1EDA0_9BACT</name>
<comment type="similarity">
    <text evidence="15">Belongs to the ribF family.</text>
</comment>
<dbReference type="CDD" id="cd02064">
    <property type="entry name" value="FAD_synthetase_N"/>
    <property type="match status" value="1"/>
</dbReference>
<keyword evidence="12" id="KW-0511">Multifunctional enzyme</keyword>
<keyword evidence="4 15" id="KW-0285">Flavoprotein</keyword>
<evidence type="ECO:0000256" key="14">
    <source>
        <dbReference type="ARBA" id="ARBA00049494"/>
    </source>
</evidence>
<dbReference type="EC" id="2.7.1.26" evidence="15"/>
<dbReference type="PIRSF" id="PIRSF004491">
    <property type="entry name" value="FAD_Synth"/>
    <property type="match status" value="1"/>
</dbReference>
<dbReference type="GO" id="GO:0008531">
    <property type="term" value="F:riboflavin kinase activity"/>
    <property type="evidence" value="ECO:0007669"/>
    <property type="project" value="UniProtKB-EC"/>
</dbReference>
<evidence type="ECO:0000256" key="7">
    <source>
        <dbReference type="ARBA" id="ARBA00022695"/>
    </source>
</evidence>
<evidence type="ECO:0000256" key="1">
    <source>
        <dbReference type="ARBA" id="ARBA00002121"/>
    </source>
</evidence>
<dbReference type="RefSeq" id="WP_263338695.1">
    <property type="nucleotide sequence ID" value="NZ_JAGSYH010000004.1"/>
</dbReference>
<dbReference type="InterPro" id="IPR023465">
    <property type="entry name" value="Riboflavin_kinase_dom_sf"/>
</dbReference>
<evidence type="ECO:0000256" key="13">
    <source>
        <dbReference type="ARBA" id="ARBA00047880"/>
    </source>
</evidence>
<dbReference type="Proteomes" id="UP001596091">
    <property type="component" value="Unassembled WGS sequence"/>
</dbReference>
<comment type="function">
    <text evidence="1">Catalyzes the phosphorylation of riboflavin to FMN followed by the adenylation of FMN to FAD.</text>
</comment>
<protein>
    <recommendedName>
        <fullName evidence="15">Riboflavin biosynthesis protein</fullName>
    </recommendedName>
    <domain>
        <recommendedName>
            <fullName evidence="15">Riboflavin kinase</fullName>
            <ecNumber evidence="15">2.7.1.26</ecNumber>
        </recommendedName>
        <alternativeName>
            <fullName evidence="15">Flavokinase</fullName>
        </alternativeName>
    </domain>
    <domain>
        <recommendedName>
            <fullName evidence="15">FMN adenylyltransferase</fullName>
            <ecNumber evidence="15">2.7.7.2</ecNumber>
        </recommendedName>
        <alternativeName>
            <fullName evidence="15">FAD pyrophosphorylase</fullName>
        </alternativeName>
        <alternativeName>
            <fullName evidence="15">FAD synthase</fullName>
        </alternativeName>
    </domain>
</protein>
<dbReference type="Gene3D" id="3.40.50.620">
    <property type="entry name" value="HUPs"/>
    <property type="match status" value="1"/>
</dbReference>
<evidence type="ECO:0000256" key="6">
    <source>
        <dbReference type="ARBA" id="ARBA00022679"/>
    </source>
</evidence>
<evidence type="ECO:0000256" key="10">
    <source>
        <dbReference type="ARBA" id="ARBA00022827"/>
    </source>
</evidence>
<evidence type="ECO:0000256" key="11">
    <source>
        <dbReference type="ARBA" id="ARBA00022840"/>
    </source>
</evidence>
<dbReference type="InterPro" id="IPR015864">
    <property type="entry name" value="FAD_synthase"/>
</dbReference>
<evidence type="ECO:0000256" key="2">
    <source>
        <dbReference type="ARBA" id="ARBA00004726"/>
    </source>
</evidence>
<keyword evidence="11 15" id="KW-0067">ATP-binding</keyword>
<dbReference type="InterPro" id="IPR002606">
    <property type="entry name" value="Riboflavin_kinase_bac"/>
</dbReference>
<dbReference type="Gene3D" id="2.40.30.30">
    <property type="entry name" value="Riboflavin kinase-like"/>
    <property type="match status" value="1"/>
</dbReference>
<dbReference type="InterPro" id="IPR015865">
    <property type="entry name" value="Riboflavin_kinase_bac/euk"/>
</dbReference>
<comment type="catalytic activity">
    <reaction evidence="13 15">
        <text>riboflavin + ATP = FMN + ADP + H(+)</text>
        <dbReference type="Rhea" id="RHEA:14357"/>
        <dbReference type="ChEBI" id="CHEBI:15378"/>
        <dbReference type="ChEBI" id="CHEBI:30616"/>
        <dbReference type="ChEBI" id="CHEBI:57986"/>
        <dbReference type="ChEBI" id="CHEBI:58210"/>
        <dbReference type="ChEBI" id="CHEBI:456216"/>
        <dbReference type="EC" id="2.7.1.26"/>
    </reaction>
</comment>
<dbReference type="SUPFAM" id="SSF52374">
    <property type="entry name" value="Nucleotidylyl transferase"/>
    <property type="match status" value="1"/>
</dbReference>
<keyword evidence="5 15" id="KW-0288">FMN</keyword>
<keyword evidence="6 15" id="KW-0808">Transferase</keyword>